<dbReference type="STRING" id="1841610.A6X21_07970"/>
<dbReference type="OrthoDB" id="212218at2"/>
<dbReference type="InterPro" id="IPR019734">
    <property type="entry name" value="TPR_rpt"/>
</dbReference>
<dbReference type="SMART" id="SM00028">
    <property type="entry name" value="TPR"/>
    <property type="match status" value="6"/>
</dbReference>
<sequence>MVDFGTQEENNRRKKIANEWWKKGTEAMSRQNWDFAIEMFGNAVQFFPEFMNYRQALRGVEEKKYGNNKTGARMVFLKVNSLRSRVKKARTAKDWAEMDKAAEEGLTLNPWDGQFNHDVGECCRERGFEEVATWAYEKAVQSEPENKTFLLSLADIYEQRGNYQGAVGIYQRLAKLEPLNGSYRSKITQLGASQTIDRGGYEKAKDTQEVKRGYEHDRLTKAEEADGPGMSVEADLQRQIRKEPENVGHYVKLAEYYRKEGKFAEQAEILKKGLEVSSDPNLREQWEDVEILLTKRQLEQLRDAADKGDANSKAKASELAKELIAREVDVLTRRIDRYPADLKIKFELAERYFRLKKYSQAIPLYQQAANDPRHEATVLVNLGKCFLAESRNDLARRQFEKAVSKLNFQDTPDPYKECHYILARLYEQSKDNTKAENHYNEVLAVDYSYKDTRERLEKIQGAAG</sequence>
<reference evidence="2 3" key="1">
    <citation type="submission" date="2016-05" db="EMBL/GenBank/DDBJ databases">
        <title>Genomic and physiological characterization of Planctopirus sp. isolated from fresh water lake.</title>
        <authorList>
            <person name="Subhash Y."/>
            <person name="Ramana C."/>
        </authorList>
    </citation>
    <scope>NUCLEOTIDE SEQUENCE [LARGE SCALE GENOMIC DNA]</scope>
    <source>
        <strain evidence="2 3">JC280</strain>
    </source>
</reference>
<gene>
    <name evidence="2" type="ORF">A6X21_07970</name>
</gene>
<evidence type="ECO:0000313" key="2">
    <source>
        <dbReference type="EMBL" id="ODA29603.1"/>
    </source>
</evidence>
<dbReference type="PROSITE" id="PS50005">
    <property type="entry name" value="TPR"/>
    <property type="match status" value="1"/>
</dbReference>
<feature type="repeat" description="TPR" evidence="1">
    <location>
        <begin position="147"/>
        <end position="180"/>
    </location>
</feature>
<evidence type="ECO:0008006" key="4">
    <source>
        <dbReference type="Google" id="ProtNLM"/>
    </source>
</evidence>
<dbReference type="Proteomes" id="UP000094828">
    <property type="component" value="Unassembled WGS sequence"/>
</dbReference>
<evidence type="ECO:0000256" key="1">
    <source>
        <dbReference type="PROSITE-ProRule" id="PRU00339"/>
    </source>
</evidence>
<dbReference type="AlphaFoldDB" id="A0A1C3E8N9"/>
<dbReference type="SUPFAM" id="SSF48452">
    <property type="entry name" value="TPR-like"/>
    <property type="match status" value="1"/>
</dbReference>
<evidence type="ECO:0000313" key="3">
    <source>
        <dbReference type="Proteomes" id="UP000094828"/>
    </source>
</evidence>
<name>A0A1C3E8N9_9PLAN</name>
<dbReference type="Pfam" id="PF13432">
    <property type="entry name" value="TPR_16"/>
    <property type="match status" value="2"/>
</dbReference>
<dbReference type="PANTHER" id="PTHR12558:SF13">
    <property type="entry name" value="CELL DIVISION CYCLE PROTEIN 27 HOMOLOG"/>
    <property type="match status" value="1"/>
</dbReference>
<comment type="caution">
    <text evidence="2">The sequence shown here is derived from an EMBL/GenBank/DDBJ whole genome shotgun (WGS) entry which is preliminary data.</text>
</comment>
<accession>A0A1C3E8N9</accession>
<keyword evidence="3" id="KW-1185">Reference proteome</keyword>
<dbReference type="EMBL" id="LYDR01000127">
    <property type="protein sequence ID" value="ODA29603.1"/>
    <property type="molecule type" value="Genomic_DNA"/>
</dbReference>
<proteinExistence type="predicted"/>
<dbReference type="Pfam" id="PF13181">
    <property type="entry name" value="TPR_8"/>
    <property type="match status" value="1"/>
</dbReference>
<dbReference type="InterPro" id="IPR011990">
    <property type="entry name" value="TPR-like_helical_dom_sf"/>
</dbReference>
<keyword evidence="1" id="KW-0802">TPR repeat</keyword>
<organism evidence="2 3">
    <name type="scientific">Planctopirus hydrillae</name>
    <dbReference type="NCBI Taxonomy" id="1841610"/>
    <lineage>
        <taxon>Bacteria</taxon>
        <taxon>Pseudomonadati</taxon>
        <taxon>Planctomycetota</taxon>
        <taxon>Planctomycetia</taxon>
        <taxon>Planctomycetales</taxon>
        <taxon>Planctomycetaceae</taxon>
        <taxon>Planctopirus</taxon>
    </lineage>
</organism>
<dbReference type="PANTHER" id="PTHR12558">
    <property type="entry name" value="CELL DIVISION CYCLE 16,23,27"/>
    <property type="match status" value="1"/>
</dbReference>
<protein>
    <recommendedName>
        <fullName evidence="4">Tetratricopeptide repeat protein</fullName>
    </recommendedName>
</protein>
<dbReference type="Gene3D" id="1.25.40.10">
    <property type="entry name" value="Tetratricopeptide repeat domain"/>
    <property type="match status" value="2"/>
</dbReference>